<protein>
    <recommendedName>
        <fullName evidence="1">Parvulin-like PPIase</fullName>
    </recommendedName>
    <alternativeName>
        <fullName evidence="3">Peptidyl-prolyl cis-trans isomerase plp</fullName>
    </alternativeName>
    <alternativeName>
        <fullName evidence="4">Rotamase plp</fullName>
    </alternativeName>
</protein>
<accession>A0A858STG5</accession>
<reference evidence="8 9" key="1">
    <citation type="submission" date="2020-02" db="EMBL/GenBank/DDBJ databases">
        <title>Genome sequence of Roseobacter ponti.</title>
        <authorList>
            <person name="Hollensteiner J."/>
            <person name="Schneider D."/>
            <person name="Poehlein A."/>
            <person name="Daniel R."/>
        </authorList>
    </citation>
    <scope>NUCLEOTIDE SEQUENCE [LARGE SCALE GENOMIC DNA]</scope>
    <source>
        <strain evidence="8 9">DSM 106830</strain>
    </source>
</reference>
<evidence type="ECO:0000256" key="4">
    <source>
        <dbReference type="ARBA" id="ARBA00031484"/>
    </source>
</evidence>
<dbReference type="KEGG" id="rpon:G3256_07450"/>
<feature type="signal peptide" evidence="6">
    <location>
        <begin position="1"/>
        <end position="26"/>
    </location>
</feature>
<evidence type="ECO:0000313" key="8">
    <source>
        <dbReference type="EMBL" id="QJF51003.1"/>
    </source>
</evidence>
<dbReference type="SUPFAM" id="SSF109998">
    <property type="entry name" value="Triger factor/SurA peptide-binding domain-like"/>
    <property type="match status" value="1"/>
</dbReference>
<dbReference type="Gene3D" id="1.10.4030.10">
    <property type="entry name" value="Porin chaperone SurA, peptide-binding domain"/>
    <property type="match status" value="1"/>
</dbReference>
<dbReference type="PANTHER" id="PTHR47637:SF1">
    <property type="entry name" value="CHAPERONE SURA"/>
    <property type="match status" value="1"/>
</dbReference>
<dbReference type="EMBL" id="CP048788">
    <property type="protein sequence ID" value="QJF51003.1"/>
    <property type="molecule type" value="Genomic_DNA"/>
</dbReference>
<dbReference type="InterPro" id="IPR000297">
    <property type="entry name" value="PPIase_PpiC"/>
</dbReference>
<evidence type="ECO:0000256" key="6">
    <source>
        <dbReference type="SAM" id="SignalP"/>
    </source>
</evidence>
<keyword evidence="9" id="KW-1185">Reference proteome</keyword>
<keyword evidence="5" id="KW-0697">Rotamase</keyword>
<feature type="chain" id="PRO_5032811043" description="Parvulin-like PPIase" evidence="6">
    <location>
        <begin position="27"/>
        <end position="407"/>
    </location>
</feature>
<evidence type="ECO:0000256" key="2">
    <source>
        <dbReference type="ARBA" id="ARBA00022729"/>
    </source>
</evidence>
<dbReference type="Pfam" id="PF00639">
    <property type="entry name" value="Rotamase"/>
    <property type="match status" value="1"/>
</dbReference>
<dbReference type="Gene3D" id="3.10.50.40">
    <property type="match status" value="1"/>
</dbReference>
<feature type="domain" description="PpiC" evidence="7">
    <location>
        <begin position="165"/>
        <end position="261"/>
    </location>
</feature>
<dbReference type="GO" id="GO:0003755">
    <property type="term" value="F:peptidyl-prolyl cis-trans isomerase activity"/>
    <property type="evidence" value="ECO:0007669"/>
    <property type="project" value="UniProtKB-KW"/>
</dbReference>
<sequence>MSRLKRFGTAAAFAVLAAGAAMPAAAQNLFAPAVLVNDDVVTGYEIEQRLRFLTLLNAPGATRDAVIETLIDERLREQAVDAAGLEITPEGLAAGMSEFAARANLEGEEMVSRLEEAGVARESFEDFISIGVTWRDLIAARFGRRLEISEDEIDRALGSTTDAGGIRVLVSEIIIPAPPEQREEVNAVADQIAASTSTEEFSEYARRYSATATRDQGGRLPWQQLSNLPPVLRPLLLALAPGEVTAPIAIQDAVALFQLRDIEETGDPVEEYAAIEYAAYYLPGGRSQAGLNAARKLRARVDICDDLYGVAKGKPEEILERQSLPPGEIPQDIAIELSKLDPGEVSTTLTRSGGQTLVFLMLCGRTSVINEEVAREDAAAALRERTINTYAQSLLAQLRADARIVFP</sequence>
<evidence type="ECO:0000313" key="9">
    <source>
        <dbReference type="Proteomes" id="UP000503308"/>
    </source>
</evidence>
<organism evidence="8 9">
    <name type="scientific">Roseobacter ponti</name>
    <dbReference type="NCBI Taxonomy" id="1891787"/>
    <lineage>
        <taxon>Bacteria</taxon>
        <taxon>Pseudomonadati</taxon>
        <taxon>Pseudomonadota</taxon>
        <taxon>Alphaproteobacteria</taxon>
        <taxon>Rhodobacterales</taxon>
        <taxon>Roseobacteraceae</taxon>
        <taxon>Roseobacter</taxon>
    </lineage>
</organism>
<evidence type="ECO:0000259" key="7">
    <source>
        <dbReference type="PROSITE" id="PS50198"/>
    </source>
</evidence>
<gene>
    <name evidence="8" type="ORF">G3256_07450</name>
</gene>
<dbReference type="AlphaFoldDB" id="A0A858STG5"/>
<dbReference type="SUPFAM" id="SSF54534">
    <property type="entry name" value="FKBP-like"/>
    <property type="match status" value="1"/>
</dbReference>
<evidence type="ECO:0000256" key="3">
    <source>
        <dbReference type="ARBA" id="ARBA00030642"/>
    </source>
</evidence>
<keyword evidence="5 8" id="KW-0413">Isomerase</keyword>
<dbReference type="PANTHER" id="PTHR47637">
    <property type="entry name" value="CHAPERONE SURA"/>
    <property type="match status" value="1"/>
</dbReference>
<evidence type="ECO:0000256" key="5">
    <source>
        <dbReference type="PROSITE-ProRule" id="PRU00278"/>
    </source>
</evidence>
<dbReference type="PROSITE" id="PS50198">
    <property type="entry name" value="PPIC_PPIASE_2"/>
    <property type="match status" value="1"/>
</dbReference>
<dbReference type="InterPro" id="IPR050280">
    <property type="entry name" value="OMP_Chaperone_SurA"/>
</dbReference>
<dbReference type="InterPro" id="IPR027304">
    <property type="entry name" value="Trigger_fact/SurA_dom_sf"/>
</dbReference>
<name>A0A858STG5_9RHOB</name>
<dbReference type="RefSeq" id="WP_169640219.1">
    <property type="nucleotide sequence ID" value="NZ_CP048788.1"/>
</dbReference>
<proteinExistence type="predicted"/>
<keyword evidence="2 6" id="KW-0732">Signal</keyword>
<dbReference type="Proteomes" id="UP000503308">
    <property type="component" value="Chromosome"/>
</dbReference>
<evidence type="ECO:0000256" key="1">
    <source>
        <dbReference type="ARBA" id="ARBA00018370"/>
    </source>
</evidence>
<dbReference type="InterPro" id="IPR046357">
    <property type="entry name" value="PPIase_dom_sf"/>
</dbReference>